<dbReference type="InterPro" id="IPR005135">
    <property type="entry name" value="Endo/exonuclease/phosphatase"/>
</dbReference>
<dbReference type="GO" id="GO:0004519">
    <property type="term" value="F:endonuclease activity"/>
    <property type="evidence" value="ECO:0007669"/>
    <property type="project" value="UniProtKB-KW"/>
</dbReference>
<dbReference type="SUPFAM" id="SSF56219">
    <property type="entry name" value="DNase I-like"/>
    <property type="match status" value="1"/>
</dbReference>
<accession>A0A328C7S0</accession>
<proteinExistence type="predicted"/>
<organism evidence="2 3">
    <name type="scientific">Lujinxingia litoralis</name>
    <dbReference type="NCBI Taxonomy" id="2211119"/>
    <lineage>
        <taxon>Bacteria</taxon>
        <taxon>Deltaproteobacteria</taxon>
        <taxon>Bradymonadales</taxon>
        <taxon>Lujinxingiaceae</taxon>
        <taxon>Lujinxingia</taxon>
    </lineage>
</organism>
<protein>
    <submittedName>
        <fullName evidence="2">Endonuclease</fullName>
    </submittedName>
</protein>
<keyword evidence="2" id="KW-0255">Endonuclease</keyword>
<comment type="caution">
    <text evidence="2">The sequence shown here is derived from an EMBL/GenBank/DDBJ whole genome shotgun (WGS) entry which is preliminary data.</text>
</comment>
<dbReference type="InterPro" id="IPR051916">
    <property type="entry name" value="GPI-anchor_lipid_remodeler"/>
</dbReference>
<dbReference type="GO" id="GO:0006506">
    <property type="term" value="P:GPI anchor biosynthetic process"/>
    <property type="evidence" value="ECO:0007669"/>
    <property type="project" value="TreeGrafter"/>
</dbReference>
<feature type="domain" description="Endonuclease/exonuclease/phosphatase" evidence="1">
    <location>
        <begin position="107"/>
        <end position="373"/>
    </location>
</feature>
<keyword evidence="3" id="KW-1185">Reference proteome</keyword>
<dbReference type="EMBL" id="QHKO01000003">
    <property type="protein sequence ID" value="RAL23122.1"/>
    <property type="molecule type" value="Genomic_DNA"/>
</dbReference>
<gene>
    <name evidence="2" type="ORF">DL240_09575</name>
</gene>
<evidence type="ECO:0000313" key="2">
    <source>
        <dbReference type="EMBL" id="RAL23122.1"/>
    </source>
</evidence>
<name>A0A328C7S0_9DELT</name>
<dbReference type="Gene3D" id="3.60.10.10">
    <property type="entry name" value="Endonuclease/exonuclease/phosphatase"/>
    <property type="match status" value="1"/>
</dbReference>
<dbReference type="AlphaFoldDB" id="A0A328C7S0"/>
<dbReference type="PANTHER" id="PTHR14859:SF1">
    <property type="entry name" value="PGAP2-INTERACTING PROTEIN"/>
    <property type="match status" value="1"/>
</dbReference>
<dbReference type="Proteomes" id="UP000249169">
    <property type="component" value="Unassembled WGS sequence"/>
</dbReference>
<reference evidence="2 3" key="1">
    <citation type="submission" date="2018-05" db="EMBL/GenBank/DDBJ databases">
        <title>Lujinxingia marina gen. nov. sp. nov., a new facultative anaerobic member of the class Deltaproteobacteria, and proposal of Lujinxingaceae fam. nov.</title>
        <authorList>
            <person name="Li C.-M."/>
        </authorList>
    </citation>
    <scope>NUCLEOTIDE SEQUENCE [LARGE SCALE GENOMIC DNA]</scope>
    <source>
        <strain evidence="2 3">B210</strain>
    </source>
</reference>
<evidence type="ECO:0000259" key="1">
    <source>
        <dbReference type="Pfam" id="PF03372"/>
    </source>
</evidence>
<keyword evidence="2" id="KW-0378">Hydrolase</keyword>
<dbReference type="PANTHER" id="PTHR14859">
    <property type="entry name" value="CALCOFLUOR WHITE HYPERSENSITIVE PROTEIN PRECURSOR"/>
    <property type="match status" value="1"/>
</dbReference>
<dbReference type="InterPro" id="IPR036691">
    <property type="entry name" value="Endo/exonu/phosph_ase_sf"/>
</dbReference>
<evidence type="ECO:0000313" key="3">
    <source>
        <dbReference type="Proteomes" id="UP000249169"/>
    </source>
</evidence>
<dbReference type="Pfam" id="PF03372">
    <property type="entry name" value="Exo_endo_phos"/>
    <property type="match status" value="1"/>
</dbReference>
<keyword evidence="2" id="KW-0540">Nuclease</keyword>
<dbReference type="GO" id="GO:0016020">
    <property type="term" value="C:membrane"/>
    <property type="evidence" value="ECO:0007669"/>
    <property type="project" value="GOC"/>
</dbReference>
<sequence length="385" mass="43136">MDKMTQRAHWPRPLGRGPGRPVRWMMQVALMQVLASALWGCDPFNATFDDVEDARYYEAAELVAPGERGPELVVMDWNVKFGGARIDFWFDCHGERVIMDEEEVLENLEGLAMKIRQVDPDILLVQEIDIDSKRVAYIDQVQWLLDHSDLNYAVFASQWRAHHVPTDGIGRVNMGNAILSKYPIRDAQRIAMPQISTNDALTNYFYLKRHILTSVVEVPDYGDLHVLNVHTDAFAQDGTKEVQIDLFKDELDRIDRAGGVFVAGGDLNTLPPGSVKQNDFPDSICVSEDFQADDFRQETDALSELYAAYTPAIALADYQADNAPYFTHSTQGGTFWNRKLDYLFTNGTFVAGSGLTHQDAASGGVDTMELSDHAPITVRFALEAP</sequence>